<dbReference type="AlphaFoldDB" id="A0A4Z1HUG7"/>
<evidence type="ECO:0000313" key="1">
    <source>
        <dbReference type="EMBL" id="TGO52635.1"/>
    </source>
</evidence>
<dbReference type="EMBL" id="PQXJ01000318">
    <property type="protein sequence ID" value="TGO52635.1"/>
    <property type="molecule type" value="Genomic_DNA"/>
</dbReference>
<comment type="caution">
    <text evidence="1">The sequence shown here is derived from an EMBL/GenBank/DDBJ whole genome shotgun (WGS) entry which is preliminary data.</text>
</comment>
<gene>
    <name evidence="1" type="ORF">BOTNAR_0318g00160</name>
</gene>
<reference evidence="1 2" key="1">
    <citation type="submission" date="2017-12" db="EMBL/GenBank/DDBJ databases">
        <title>Comparative genomics of Botrytis spp.</title>
        <authorList>
            <person name="Valero-Jimenez C.A."/>
            <person name="Tapia P."/>
            <person name="Veloso J."/>
            <person name="Silva-Moreno E."/>
            <person name="Staats M."/>
            <person name="Valdes J.H."/>
            <person name="Van Kan J.A.L."/>
        </authorList>
    </citation>
    <scope>NUCLEOTIDE SEQUENCE [LARGE SCALE GENOMIC DNA]</scope>
    <source>
        <strain evidence="1 2">MUCL2120</strain>
    </source>
</reference>
<dbReference type="OrthoDB" id="3503666at2759"/>
<organism evidence="1 2">
    <name type="scientific">Botryotinia narcissicola</name>
    <dbReference type="NCBI Taxonomy" id="278944"/>
    <lineage>
        <taxon>Eukaryota</taxon>
        <taxon>Fungi</taxon>
        <taxon>Dikarya</taxon>
        <taxon>Ascomycota</taxon>
        <taxon>Pezizomycotina</taxon>
        <taxon>Leotiomycetes</taxon>
        <taxon>Helotiales</taxon>
        <taxon>Sclerotiniaceae</taxon>
        <taxon>Botryotinia</taxon>
    </lineage>
</organism>
<sequence length="175" mass="20595">MTDIRDIPRHRELSYSRNNRSLTINYDFDLGHIESEGETLEYTLTQYATLTEKVIVKIQFPEPQNTFRCNVPTFGITYTVDYGPLNQTENLRRITDVVRVLRGFHQLRTLEISLSLDIEDFSRIACVAPFFDLRGRCQQWSMRYKRGRHGNYIYIGPGSPLYTRLERQNNTGMFD</sequence>
<evidence type="ECO:0000313" key="2">
    <source>
        <dbReference type="Proteomes" id="UP000297452"/>
    </source>
</evidence>
<dbReference type="Proteomes" id="UP000297452">
    <property type="component" value="Unassembled WGS sequence"/>
</dbReference>
<proteinExistence type="predicted"/>
<keyword evidence="2" id="KW-1185">Reference proteome</keyword>
<name>A0A4Z1HUG7_9HELO</name>
<accession>A0A4Z1HUG7</accession>
<protein>
    <submittedName>
        <fullName evidence="1">Uncharacterized protein</fullName>
    </submittedName>
</protein>